<protein>
    <submittedName>
        <fullName evidence="3">Cryptochrome-1</fullName>
    </submittedName>
</protein>
<proteinExistence type="inferred from homology"/>
<dbReference type="InterPro" id="IPR002081">
    <property type="entry name" value="Cryptochrome/DNA_photolyase_1"/>
</dbReference>
<dbReference type="GO" id="GO:0003677">
    <property type="term" value="F:DNA binding"/>
    <property type="evidence" value="ECO:0007669"/>
    <property type="project" value="TreeGrafter"/>
</dbReference>
<dbReference type="Proteomes" id="UP000499080">
    <property type="component" value="Unassembled WGS sequence"/>
</dbReference>
<dbReference type="Gene3D" id="1.25.40.80">
    <property type="match status" value="1"/>
</dbReference>
<reference evidence="3 4" key="1">
    <citation type="journal article" date="2019" name="Sci. Rep.">
        <title>Orb-weaving spider Araneus ventricosus genome elucidates the spidroin gene catalogue.</title>
        <authorList>
            <person name="Kono N."/>
            <person name="Nakamura H."/>
            <person name="Ohtoshi R."/>
            <person name="Moran D.A.P."/>
            <person name="Shinohara A."/>
            <person name="Yoshida Y."/>
            <person name="Fujiwara M."/>
            <person name="Mori M."/>
            <person name="Tomita M."/>
            <person name="Arakawa K."/>
        </authorList>
    </citation>
    <scope>NUCLEOTIDE SEQUENCE [LARGE SCALE GENOMIC DNA]</scope>
</reference>
<feature type="compositionally biased region" description="Polar residues" evidence="2">
    <location>
        <begin position="127"/>
        <end position="144"/>
    </location>
</feature>
<gene>
    <name evidence="3" type="primary">Cry1_0</name>
    <name evidence="3" type="ORF">AVEN_223536_1</name>
</gene>
<dbReference type="GO" id="GO:0032922">
    <property type="term" value="P:circadian regulation of gene expression"/>
    <property type="evidence" value="ECO:0007669"/>
    <property type="project" value="TreeGrafter"/>
</dbReference>
<dbReference type="PANTHER" id="PTHR11455">
    <property type="entry name" value="CRYPTOCHROME"/>
    <property type="match status" value="1"/>
</dbReference>
<dbReference type="GO" id="GO:0005737">
    <property type="term" value="C:cytoplasm"/>
    <property type="evidence" value="ECO:0007669"/>
    <property type="project" value="TreeGrafter"/>
</dbReference>
<accession>A0A4Y2VDB5</accession>
<dbReference type="GO" id="GO:0071949">
    <property type="term" value="F:FAD binding"/>
    <property type="evidence" value="ECO:0007669"/>
    <property type="project" value="TreeGrafter"/>
</dbReference>
<dbReference type="EMBL" id="BGPR01046277">
    <property type="protein sequence ID" value="GBO23249.1"/>
    <property type="molecule type" value="Genomic_DNA"/>
</dbReference>
<dbReference type="PANTHER" id="PTHR11455:SF9">
    <property type="entry name" value="CRYPTOCHROME CIRCADIAN CLOCK 5 ISOFORM X1"/>
    <property type="match status" value="1"/>
</dbReference>
<name>A0A4Y2VDB5_ARAVE</name>
<dbReference type="GO" id="GO:0043153">
    <property type="term" value="P:entrainment of circadian clock by photoperiod"/>
    <property type="evidence" value="ECO:0007669"/>
    <property type="project" value="TreeGrafter"/>
</dbReference>
<dbReference type="GO" id="GO:0003904">
    <property type="term" value="F:deoxyribodipyrimidine photo-lyase activity"/>
    <property type="evidence" value="ECO:0007669"/>
    <property type="project" value="TreeGrafter"/>
</dbReference>
<evidence type="ECO:0000256" key="2">
    <source>
        <dbReference type="SAM" id="MobiDB-lite"/>
    </source>
</evidence>
<comment type="caution">
    <text evidence="3">The sequence shown here is derived from an EMBL/GenBank/DDBJ whole genome shotgun (WGS) entry which is preliminary data.</text>
</comment>
<evidence type="ECO:0000256" key="1">
    <source>
        <dbReference type="ARBA" id="ARBA00005862"/>
    </source>
</evidence>
<organism evidence="3 4">
    <name type="scientific">Araneus ventricosus</name>
    <name type="common">Orbweaver spider</name>
    <name type="synonym">Epeira ventricosa</name>
    <dbReference type="NCBI Taxonomy" id="182803"/>
    <lineage>
        <taxon>Eukaryota</taxon>
        <taxon>Metazoa</taxon>
        <taxon>Ecdysozoa</taxon>
        <taxon>Arthropoda</taxon>
        <taxon>Chelicerata</taxon>
        <taxon>Arachnida</taxon>
        <taxon>Araneae</taxon>
        <taxon>Araneomorphae</taxon>
        <taxon>Entelegynae</taxon>
        <taxon>Araneoidea</taxon>
        <taxon>Araneidae</taxon>
        <taxon>Araneus</taxon>
    </lineage>
</organism>
<evidence type="ECO:0000313" key="4">
    <source>
        <dbReference type="Proteomes" id="UP000499080"/>
    </source>
</evidence>
<dbReference type="AlphaFoldDB" id="A0A4Y2VDB5"/>
<evidence type="ECO:0000313" key="3">
    <source>
        <dbReference type="EMBL" id="GBO23249.1"/>
    </source>
</evidence>
<comment type="similarity">
    <text evidence="1">Belongs to the DNA photolyase class-1 family.</text>
</comment>
<feature type="region of interest" description="Disordered" evidence="2">
    <location>
        <begin position="125"/>
        <end position="144"/>
    </location>
</feature>
<dbReference type="InterPro" id="IPR036134">
    <property type="entry name" value="Crypto/Photolyase_FAD-like_sf"/>
</dbReference>
<sequence>MTGLWVVLGKADHLKILTVRNRTGIIAFNGKVPLTYQAFVNTADKIGLPSKPVPSVDQLKDLVKEQGRSTPVEDDHDVKYSVPTLKELNVNESELSPCLYPGGETEALARLERVTANEEYICKFEKPNTSPNSINPSYHSLSPY</sequence>
<dbReference type="GO" id="GO:0005634">
    <property type="term" value="C:nucleus"/>
    <property type="evidence" value="ECO:0007669"/>
    <property type="project" value="TreeGrafter"/>
</dbReference>
<keyword evidence="4" id="KW-1185">Reference proteome</keyword>
<dbReference type="OrthoDB" id="435881at2759"/>
<dbReference type="SUPFAM" id="SSF48173">
    <property type="entry name" value="Cryptochrome/photolyase FAD-binding domain"/>
    <property type="match status" value="1"/>
</dbReference>